<feature type="non-terminal residue" evidence="1">
    <location>
        <position position="1"/>
    </location>
</feature>
<keyword evidence="2" id="KW-1185">Reference proteome</keyword>
<gene>
    <name evidence="1" type="primary">Vmo1_2</name>
    <name evidence="1" type="ORF">CISJUN_R15441</name>
</gene>
<name>A0A7L1RE49_9PASS</name>
<dbReference type="PANTHER" id="PTHR18841:SF0">
    <property type="entry name" value="VITELLINE MEMBRANE OUTER LAYER 1 HOMOLOG A-RELATED"/>
    <property type="match status" value="1"/>
</dbReference>
<proteinExistence type="predicted"/>
<evidence type="ECO:0000313" key="1">
    <source>
        <dbReference type="EMBL" id="NXO32828.1"/>
    </source>
</evidence>
<evidence type="ECO:0000313" key="2">
    <source>
        <dbReference type="Proteomes" id="UP000546986"/>
    </source>
</evidence>
<feature type="non-terminal residue" evidence="1">
    <location>
        <position position="97"/>
    </location>
</feature>
<dbReference type="AlphaFoldDB" id="A0A7L1RE49"/>
<dbReference type="PANTHER" id="PTHR18841">
    <property type="entry name" value="VITELLINE MEMBRANE OUTER LAYER PROTEIN I-RELATED"/>
    <property type="match status" value="1"/>
</dbReference>
<dbReference type="InterPro" id="IPR005515">
    <property type="entry name" value="VOMI"/>
</dbReference>
<dbReference type="InterPro" id="IPR036706">
    <property type="entry name" value="VOMI_sf"/>
</dbReference>
<reference evidence="1 2" key="1">
    <citation type="submission" date="2019-09" db="EMBL/GenBank/DDBJ databases">
        <title>Bird 10,000 Genomes (B10K) Project - Family phase.</title>
        <authorList>
            <person name="Zhang G."/>
        </authorList>
    </citation>
    <scope>NUCLEOTIDE SEQUENCE [LARGE SCALE GENOMIC DNA]</scope>
    <source>
        <strain evidence="1">B10K-DU-002-30</strain>
        <tissue evidence="1">Muscle</tissue>
    </source>
</reference>
<dbReference type="Proteomes" id="UP000546986">
    <property type="component" value="Unassembled WGS sequence"/>
</dbReference>
<sequence>GSWGPARTCPPGERLVSFRLRVEPSQGVFDDAGATDMAATCSKGQQLEGGGLQRGDWGQWSEWCPPACGICGVRTRVETPGTSDDTGLTDLRLYCCD</sequence>
<dbReference type="Pfam" id="PF03762">
    <property type="entry name" value="VOMI"/>
    <property type="match status" value="1"/>
</dbReference>
<accession>A0A7L1RE49</accession>
<dbReference type="Gene3D" id="2.100.10.20">
    <property type="entry name" value="Vitelline membrane outer layer protein I (VOMI)"/>
    <property type="match status" value="1"/>
</dbReference>
<dbReference type="EMBL" id="VXBR01012917">
    <property type="protein sequence ID" value="NXO32828.1"/>
    <property type="molecule type" value="Genomic_DNA"/>
</dbReference>
<comment type="caution">
    <text evidence="1">The sequence shown here is derived from an EMBL/GenBank/DDBJ whole genome shotgun (WGS) entry which is preliminary data.</text>
</comment>
<protein>
    <submittedName>
        <fullName evidence="1">VMO1 protein</fullName>
    </submittedName>
</protein>
<dbReference type="GO" id="GO:0005615">
    <property type="term" value="C:extracellular space"/>
    <property type="evidence" value="ECO:0007669"/>
    <property type="project" value="TreeGrafter"/>
</dbReference>
<organism evidence="1 2">
    <name type="scientific">Cisticola juncidis</name>
    <dbReference type="NCBI Taxonomy" id="52622"/>
    <lineage>
        <taxon>Eukaryota</taxon>
        <taxon>Metazoa</taxon>
        <taxon>Chordata</taxon>
        <taxon>Craniata</taxon>
        <taxon>Vertebrata</taxon>
        <taxon>Euteleostomi</taxon>
        <taxon>Archelosauria</taxon>
        <taxon>Archosauria</taxon>
        <taxon>Dinosauria</taxon>
        <taxon>Saurischia</taxon>
        <taxon>Theropoda</taxon>
        <taxon>Coelurosauria</taxon>
        <taxon>Aves</taxon>
        <taxon>Neognathae</taxon>
        <taxon>Neoaves</taxon>
        <taxon>Telluraves</taxon>
        <taxon>Australaves</taxon>
        <taxon>Passeriformes</taxon>
        <taxon>Sylvioidea</taxon>
        <taxon>Cisticolidae</taxon>
        <taxon>Cisticola</taxon>
    </lineage>
</organism>
<dbReference type="SUPFAM" id="SSF51092">
    <property type="entry name" value="Vitelline membrane outer protein-I (VMO-I)"/>
    <property type="match status" value="1"/>
</dbReference>